<dbReference type="AlphaFoldDB" id="A0A516NYF4"/>
<evidence type="ECO:0000313" key="2">
    <source>
        <dbReference type="Proteomes" id="UP000317039"/>
    </source>
</evidence>
<dbReference type="Proteomes" id="UP000317039">
    <property type="component" value="Chromosome"/>
</dbReference>
<dbReference type="GO" id="GO:0006281">
    <property type="term" value="P:DNA repair"/>
    <property type="evidence" value="ECO:0007669"/>
    <property type="project" value="TreeGrafter"/>
</dbReference>
<dbReference type="InterPro" id="IPR050155">
    <property type="entry name" value="HAD-like_hydrolase_sf"/>
</dbReference>
<dbReference type="SFLD" id="SFLDS00003">
    <property type="entry name" value="Haloacid_Dehalogenase"/>
    <property type="match status" value="1"/>
</dbReference>
<gene>
    <name evidence="1" type="ORF">FOH10_32210</name>
</gene>
<dbReference type="KEGG" id="nod:FOH10_32210"/>
<evidence type="ECO:0000313" key="1">
    <source>
        <dbReference type="EMBL" id="QDP83932.1"/>
    </source>
</evidence>
<dbReference type="InterPro" id="IPR023214">
    <property type="entry name" value="HAD_sf"/>
</dbReference>
<protein>
    <submittedName>
        <fullName evidence="1">HAD family hydrolase</fullName>
    </submittedName>
</protein>
<dbReference type="SUPFAM" id="SSF56784">
    <property type="entry name" value="HAD-like"/>
    <property type="match status" value="1"/>
</dbReference>
<dbReference type="EMBL" id="CP041695">
    <property type="protein sequence ID" value="QDP83932.1"/>
    <property type="molecule type" value="Genomic_DNA"/>
</dbReference>
<dbReference type="GO" id="GO:0008967">
    <property type="term" value="F:phosphoglycolate phosphatase activity"/>
    <property type="evidence" value="ECO:0007669"/>
    <property type="project" value="TreeGrafter"/>
</dbReference>
<keyword evidence="1" id="KW-0378">Hydrolase</keyword>
<organism evidence="1 2">
    <name type="scientific">Nocardia otitidiscaviarum</name>
    <dbReference type="NCBI Taxonomy" id="1823"/>
    <lineage>
        <taxon>Bacteria</taxon>
        <taxon>Bacillati</taxon>
        <taxon>Actinomycetota</taxon>
        <taxon>Actinomycetes</taxon>
        <taxon>Mycobacteriales</taxon>
        <taxon>Nocardiaceae</taxon>
        <taxon>Nocardia</taxon>
    </lineage>
</organism>
<dbReference type="PANTHER" id="PTHR43434">
    <property type="entry name" value="PHOSPHOGLYCOLATE PHOSPHATASE"/>
    <property type="match status" value="1"/>
</dbReference>
<name>A0A516NYF4_9NOCA</name>
<reference evidence="1 2" key="1">
    <citation type="submission" date="2019-07" db="EMBL/GenBank/DDBJ databases">
        <title>Complete Genome Sequence and Methylome Analysis of Nocardia otitidis-caviarum NEB252.</title>
        <authorList>
            <person name="Fomenkov A."/>
            <person name="Anton B.P."/>
            <person name="Vincze T."/>
            <person name="Roberts R.J."/>
        </authorList>
    </citation>
    <scope>NUCLEOTIDE SEQUENCE [LARGE SCALE GENOMIC DNA]</scope>
    <source>
        <strain evidence="1 2">NEB252</strain>
    </source>
</reference>
<dbReference type="Gene3D" id="3.40.50.1000">
    <property type="entry name" value="HAD superfamily/HAD-like"/>
    <property type="match status" value="1"/>
</dbReference>
<dbReference type="Pfam" id="PF00702">
    <property type="entry name" value="Hydrolase"/>
    <property type="match status" value="1"/>
</dbReference>
<sequence length="293" mass="33380">MKGDRPQVALLVTDLDNTLWDWFGAWHASFSAMLSNLSAMSGVPQNRLEDEIRTVHRRRGTTEYSALLTELPSLQELHPNENLLEVYDSAIHVLNSERLRTTRLYPGVKETIEEIRRRNVPVVAYTEAVAYWSEWRIKKTGLDGLISTLYTAPDHDLPLGLTVGDLRKLPAEDYGLKVTDHRHTPKGLLKPDTRILKKIIADQQLQPDQVAYVGDSLMKDVAMAQQIGALDVFAQYGVAQHRTDYELLRRVSHWTDDDIEREQSISAGHEVHPSYTLAEGFSELLLYFDFKEA</sequence>
<dbReference type="CDD" id="cd01427">
    <property type="entry name" value="HAD_like"/>
    <property type="match status" value="1"/>
</dbReference>
<proteinExistence type="predicted"/>
<dbReference type="InterPro" id="IPR036412">
    <property type="entry name" value="HAD-like_sf"/>
</dbReference>
<dbReference type="SFLD" id="SFLDG01129">
    <property type="entry name" value="C1.5:_HAD__Beta-PGM__Phosphata"/>
    <property type="match status" value="1"/>
</dbReference>
<dbReference type="PANTHER" id="PTHR43434:SF1">
    <property type="entry name" value="PHOSPHOGLYCOLATE PHOSPHATASE"/>
    <property type="match status" value="1"/>
</dbReference>
<accession>A0A516NYF4</accession>